<evidence type="ECO:0000256" key="4">
    <source>
        <dbReference type="ARBA" id="ARBA00022857"/>
    </source>
</evidence>
<dbReference type="PANTHER" id="PTHR48105">
    <property type="entry name" value="THIOREDOXIN REDUCTASE 1-RELATED-RELATED"/>
    <property type="match status" value="1"/>
</dbReference>
<keyword evidence="9" id="KW-1185">Reference proteome</keyword>
<comment type="subunit">
    <text evidence="1 6">Homodimer.</text>
</comment>
<comment type="cofactor">
    <cofactor evidence="6">
        <name>FAD</name>
        <dbReference type="ChEBI" id="CHEBI:57692"/>
    </cofactor>
    <text evidence="6">Binds 1 FAD per subunit.</text>
</comment>
<evidence type="ECO:0000256" key="6">
    <source>
        <dbReference type="HAMAP-Rule" id="MF_01685"/>
    </source>
</evidence>
<dbReference type="InterPro" id="IPR022890">
    <property type="entry name" value="Fd--NADP_Rdtase_type_2"/>
</dbReference>
<dbReference type="EC" id="1.18.1.2" evidence="6"/>
<organism evidence="8 9">
    <name type="scientific">Ureibacillus suwonensis</name>
    <dbReference type="NCBI Taxonomy" id="313007"/>
    <lineage>
        <taxon>Bacteria</taxon>
        <taxon>Bacillati</taxon>
        <taxon>Bacillota</taxon>
        <taxon>Bacilli</taxon>
        <taxon>Bacillales</taxon>
        <taxon>Caryophanaceae</taxon>
        <taxon>Ureibacillus</taxon>
    </lineage>
</organism>
<feature type="binding site" evidence="6">
    <location>
        <position position="331"/>
    </location>
    <ligand>
        <name>FAD</name>
        <dbReference type="ChEBI" id="CHEBI:57692"/>
    </ligand>
</feature>
<dbReference type="InterPro" id="IPR023753">
    <property type="entry name" value="FAD/NAD-binding_dom"/>
</dbReference>
<dbReference type="PRINTS" id="PR00368">
    <property type="entry name" value="FADPNR"/>
</dbReference>
<dbReference type="HAMAP" id="MF_01685">
    <property type="entry name" value="FENR2"/>
    <property type="match status" value="1"/>
</dbReference>
<evidence type="ECO:0000256" key="1">
    <source>
        <dbReference type="ARBA" id="ARBA00011738"/>
    </source>
</evidence>
<dbReference type="InterPro" id="IPR050097">
    <property type="entry name" value="Ferredoxin-NADP_redctase_2"/>
</dbReference>
<comment type="similarity">
    <text evidence="6">Belongs to the ferredoxin--NADP reductase type 2 family.</text>
</comment>
<evidence type="ECO:0000256" key="5">
    <source>
        <dbReference type="ARBA" id="ARBA00023002"/>
    </source>
</evidence>
<comment type="caution">
    <text evidence="8">The sequence shown here is derived from an EMBL/GenBank/DDBJ whole genome shotgun (WGS) entry which is preliminary data.</text>
</comment>
<feature type="binding site" evidence="6">
    <location>
        <position position="17"/>
    </location>
    <ligand>
        <name>FAD</name>
        <dbReference type="ChEBI" id="CHEBI:57692"/>
    </ligand>
</feature>
<comment type="catalytic activity">
    <reaction evidence="6">
        <text>2 reduced [2Fe-2S]-[ferredoxin] + NADP(+) + H(+) = 2 oxidized [2Fe-2S]-[ferredoxin] + NADPH</text>
        <dbReference type="Rhea" id="RHEA:20125"/>
        <dbReference type="Rhea" id="RHEA-COMP:10000"/>
        <dbReference type="Rhea" id="RHEA-COMP:10001"/>
        <dbReference type="ChEBI" id="CHEBI:15378"/>
        <dbReference type="ChEBI" id="CHEBI:33737"/>
        <dbReference type="ChEBI" id="CHEBI:33738"/>
        <dbReference type="ChEBI" id="CHEBI:57783"/>
        <dbReference type="ChEBI" id="CHEBI:58349"/>
        <dbReference type="EC" id="1.18.1.2"/>
    </reaction>
</comment>
<protein>
    <recommendedName>
        <fullName evidence="6">Ferredoxin--NADP reductase</fullName>
        <shortName evidence="6">FNR</shortName>
        <shortName evidence="6">Fd-NADP(+) reductase</shortName>
        <ecNumber evidence="6">1.18.1.2</ecNumber>
    </recommendedName>
</protein>
<feature type="binding site" evidence="6">
    <location>
        <position position="36"/>
    </location>
    <ligand>
        <name>FAD</name>
        <dbReference type="ChEBI" id="CHEBI:57692"/>
    </ligand>
</feature>
<keyword evidence="3 6" id="KW-0274">FAD</keyword>
<keyword evidence="4 6" id="KW-0521">NADP</keyword>
<dbReference type="PRINTS" id="PR00469">
    <property type="entry name" value="PNDRDTASEII"/>
</dbReference>
<feature type="binding site" evidence="6">
    <location>
        <position position="123"/>
    </location>
    <ligand>
        <name>FAD</name>
        <dbReference type="ChEBI" id="CHEBI:57692"/>
    </ligand>
</feature>
<dbReference type="Gene3D" id="3.50.50.60">
    <property type="entry name" value="FAD/NAD(P)-binding domain"/>
    <property type="match status" value="2"/>
</dbReference>
<dbReference type="EMBL" id="JBHSNQ010000177">
    <property type="protein sequence ID" value="MFC5542706.1"/>
    <property type="molecule type" value="Genomic_DNA"/>
</dbReference>
<dbReference type="Pfam" id="PF07992">
    <property type="entry name" value="Pyr_redox_2"/>
    <property type="match status" value="1"/>
</dbReference>
<evidence type="ECO:0000313" key="8">
    <source>
        <dbReference type="EMBL" id="MFC5542706.1"/>
    </source>
</evidence>
<keyword evidence="2 6" id="KW-0285">Flavoprotein</keyword>
<feature type="binding site" evidence="6">
    <location>
        <position position="44"/>
    </location>
    <ligand>
        <name>FAD</name>
        <dbReference type="ChEBI" id="CHEBI:57692"/>
    </ligand>
</feature>
<feature type="binding site" evidence="6">
    <location>
        <position position="48"/>
    </location>
    <ligand>
        <name>FAD</name>
        <dbReference type="ChEBI" id="CHEBI:57692"/>
    </ligand>
</feature>
<evidence type="ECO:0000256" key="2">
    <source>
        <dbReference type="ARBA" id="ARBA00022630"/>
    </source>
</evidence>
<feature type="binding site" evidence="6">
    <location>
        <position position="88"/>
    </location>
    <ligand>
        <name>FAD</name>
        <dbReference type="ChEBI" id="CHEBI:57692"/>
    </ligand>
</feature>
<accession>A0ABW0REH4</accession>
<evidence type="ECO:0000313" key="9">
    <source>
        <dbReference type="Proteomes" id="UP001595978"/>
    </source>
</evidence>
<evidence type="ECO:0000259" key="7">
    <source>
        <dbReference type="Pfam" id="PF07992"/>
    </source>
</evidence>
<dbReference type="SUPFAM" id="SSF51905">
    <property type="entry name" value="FAD/NAD(P)-binding domain"/>
    <property type="match status" value="1"/>
</dbReference>
<dbReference type="InterPro" id="IPR036188">
    <property type="entry name" value="FAD/NAD-bd_sf"/>
</dbReference>
<name>A0ABW0REH4_9BACL</name>
<evidence type="ECO:0000256" key="3">
    <source>
        <dbReference type="ARBA" id="ARBA00022827"/>
    </source>
</evidence>
<sequence>MKLHDIYDVTIIGGGPSGLFSAFYSGLREMKTKIIESQHYLGGKVNVYPEKLIWDVGALTPITGEKLIQQMVEQAMTFEPTIVLGEKVTEISKDDEGIFVLKTDRGQTHFSKTVILAIGGGIITPQKLEVEGASNFYSANLNYTIKSLKKFKDKVVLVSGGGHTAVDWCNELEPVAKKVYLTYRKDQLNAHEAQVSQLMNSTVECLFHTEITKLIPDQEGTAIGQVELTNNETGEVTNVTVDEVVVNHGYIREKSLFENSPLKVEFVNEYYIKGNEHCETNVPGLYAVGDAVDYEGKVHLLAGTFPDAIKAVNKAKLYVQPDAEAMGMVSSHNEIFYQKNRELIHKMISSC</sequence>
<proteinExistence type="inferred from homology"/>
<feature type="binding site" evidence="6">
    <location>
        <position position="290"/>
    </location>
    <ligand>
        <name>FAD</name>
        <dbReference type="ChEBI" id="CHEBI:57692"/>
    </ligand>
</feature>
<keyword evidence="5 6" id="KW-0560">Oxidoreductase</keyword>
<reference evidence="9" key="1">
    <citation type="journal article" date="2019" name="Int. J. Syst. Evol. Microbiol.">
        <title>The Global Catalogue of Microorganisms (GCM) 10K type strain sequencing project: providing services to taxonomists for standard genome sequencing and annotation.</title>
        <authorList>
            <consortium name="The Broad Institute Genomics Platform"/>
            <consortium name="The Broad Institute Genome Sequencing Center for Infectious Disease"/>
            <person name="Wu L."/>
            <person name="Ma J."/>
        </authorList>
    </citation>
    <scope>NUCLEOTIDE SEQUENCE [LARGE SCALE GENOMIC DNA]</scope>
    <source>
        <strain evidence="9">CCUG 56331</strain>
    </source>
</reference>
<dbReference type="Proteomes" id="UP001595978">
    <property type="component" value="Unassembled WGS sequence"/>
</dbReference>
<gene>
    <name evidence="8" type="ORF">ACFPOH_13420</name>
</gene>
<feature type="domain" description="FAD/NAD(P)-binding" evidence="7">
    <location>
        <begin position="7"/>
        <end position="299"/>
    </location>
</feature>
<dbReference type="RefSeq" id="WP_342468458.1">
    <property type="nucleotide sequence ID" value="NZ_JBHSNQ010000177.1"/>
</dbReference>